<dbReference type="PANTHER" id="PTHR11941">
    <property type="entry name" value="ENOYL-COA HYDRATASE-RELATED"/>
    <property type="match status" value="1"/>
</dbReference>
<dbReference type="InterPro" id="IPR029045">
    <property type="entry name" value="ClpP/crotonase-like_dom_sf"/>
</dbReference>
<dbReference type="RefSeq" id="WP_020581169.1">
    <property type="nucleotide sequence ID" value="NZ_JOJP01000001.1"/>
</dbReference>
<protein>
    <submittedName>
        <fullName evidence="3">Enoyl-CoA hydratase</fullName>
    </submittedName>
</protein>
<keyword evidence="4" id="KW-1185">Reference proteome</keyword>
<organism evidence="3 4">
    <name type="scientific">Endozoicomonas elysicola</name>
    <dbReference type="NCBI Taxonomy" id="305900"/>
    <lineage>
        <taxon>Bacteria</taxon>
        <taxon>Pseudomonadati</taxon>
        <taxon>Pseudomonadota</taxon>
        <taxon>Gammaproteobacteria</taxon>
        <taxon>Oceanospirillales</taxon>
        <taxon>Endozoicomonadaceae</taxon>
        <taxon>Endozoicomonas</taxon>
    </lineage>
</organism>
<dbReference type="GO" id="GO:0003824">
    <property type="term" value="F:catalytic activity"/>
    <property type="evidence" value="ECO:0007669"/>
    <property type="project" value="InterPro"/>
</dbReference>
<comment type="similarity">
    <text evidence="1 2">Belongs to the enoyl-CoA hydratase/isomerase family.</text>
</comment>
<evidence type="ECO:0000256" key="1">
    <source>
        <dbReference type="ARBA" id="ARBA00005254"/>
    </source>
</evidence>
<evidence type="ECO:0000256" key="2">
    <source>
        <dbReference type="RuleBase" id="RU003707"/>
    </source>
</evidence>
<dbReference type="Gene3D" id="3.90.226.10">
    <property type="entry name" value="2-enoyl-CoA Hydratase, Chain A, domain 1"/>
    <property type="match status" value="1"/>
</dbReference>
<proteinExistence type="inferred from homology"/>
<comment type="caution">
    <text evidence="3">The sequence shown here is derived from an EMBL/GenBank/DDBJ whole genome shotgun (WGS) entry which is preliminary data.</text>
</comment>
<name>A0A081K815_9GAMM</name>
<accession>A0A081K815</accession>
<evidence type="ECO:0000313" key="4">
    <source>
        <dbReference type="Proteomes" id="UP000027997"/>
    </source>
</evidence>
<evidence type="ECO:0000313" key="3">
    <source>
        <dbReference type="EMBL" id="KEI70291.1"/>
    </source>
</evidence>
<reference evidence="3 4" key="1">
    <citation type="submission" date="2014-06" db="EMBL/GenBank/DDBJ databases">
        <title>Whole Genome Sequences of Three Symbiotic Endozoicomonas Bacteria.</title>
        <authorList>
            <person name="Neave M.J."/>
            <person name="Apprill A."/>
            <person name="Voolstra C.R."/>
        </authorList>
    </citation>
    <scope>NUCLEOTIDE SEQUENCE [LARGE SCALE GENOMIC DNA]</scope>
    <source>
        <strain evidence="3 4">DSM 22380</strain>
    </source>
</reference>
<dbReference type="EMBL" id="JOJP01000001">
    <property type="protein sequence ID" value="KEI70291.1"/>
    <property type="molecule type" value="Genomic_DNA"/>
</dbReference>
<dbReference type="Proteomes" id="UP000027997">
    <property type="component" value="Unassembled WGS sequence"/>
</dbReference>
<dbReference type="PANTHER" id="PTHR11941:SF54">
    <property type="entry name" value="ENOYL-COA HYDRATASE, MITOCHONDRIAL"/>
    <property type="match status" value="1"/>
</dbReference>
<sequence length="272" mass="29562">MSVLDVTREASVTTALLNNPPANVLTIDLINEVNHFLASVDNEQDTKVVVFKSANPLFFSAHFDLNLINGTAEGHAGCMAFSQMIKSLKQLKPLSIAVVDGCARGGGDEFVMACDLSFGTENAVFAQPEIGVNIPTGGQGGVQYARRMGRSKALQSLLTGRDHSAQEAERLNIITQYVPKADMDSFLDSQLAVINSLDRRDIAMYKDIVATSIMDEDAGVELELKYFLDRAGEEKSQTIFKAFLKSGGQTEREATDFMGIFADTVAELSRHS</sequence>
<dbReference type="GO" id="GO:0006635">
    <property type="term" value="P:fatty acid beta-oxidation"/>
    <property type="evidence" value="ECO:0007669"/>
    <property type="project" value="TreeGrafter"/>
</dbReference>
<dbReference type="Pfam" id="PF00378">
    <property type="entry name" value="ECH_1"/>
    <property type="match status" value="1"/>
</dbReference>
<gene>
    <name evidence="3" type="ORF">GV64_05660</name>
</gene>
<dbReference type="STRING" id="305900.GV64_05660"/>
<dbReference type="CDD" id="cd06558">
    <property type="entry name" value="crotonase-like"/>
    <property type="match status" value="1"/>
</dbReference>
<dbReference type="InterPro" id="IPR001753">
    <property type="entry name" value="Enoyl-CoA_hydra/iso"/>
</dbReference>
<dbReference type="SUPFAM" id="SSF52096">
    <property type="entry name" value="ClpP/crotonase"/>
    <property type="match status" value="1"/>
</dbReference>
<dbReference type="PROSITE" id="PS00166">
    <property type="entry name" value="ENOYL_COA_HYDRATASE"/>
    <property type="match status" value="1"/>
</dbReference>
<dbReference type="InterPro" id="IPR018376">
    <property type="entry name" value="Enoyl-CoA_hyd/isom_CS"/>
</dbReference>
<dbReference type="eggNOG" id="COG1024">
    <property type="taxonomic scope" value="Bacteria"/>
</dbReference>
<dbReference type="AlphaFoldDB" id="A0A081K815"/>